<dbReference type="KEGG" id="cpw:9695920"/>
<evidence type="ECO:0000313" key="11">
    <source>
        <dbReference type="EMBL" id="EER28280.1"/>
    </source>
</evidence>
<dbReference type="InterPro" id="IPR013083">
    <property type="entry name" value="Znf_RING/FYVE/PHD"/>
</dbReference>
<feature type="compositionally biased region" description="Basic and acidic residues" evidence="9">
    <location>
        <begin position="59"/>
        <end position="77"/>
    </location>
</feature>
<keyword evidence="4" id="KW-0479">Metal-binding</keyword>
<sequence length="569" mass="64955">MPTTSHSASQISLPASDSRHRRRRRYRDTEDRNYSRKSRAVEDEDHKSEGTKSRSGTRSGREVELPDSRSKMHGGAERRHRRSTTATGSTTERSRVGTTSETKTQRASQTPKTRPASVHRHSTSSTKPPSSSKEKKTSSNNPTPGSQKTKEASKNTSLKQPPSVEGKRNSNYMFLGSLFGNPHPPVEKKITCLTCLSDDVPISKSAKLACSHRMCNKCLKRIFTMSVSDPQHMPPRCCTDDHIPLKHVDRLFDSKFKNTWNRKYQEYTTKNRLYCPARGCGEWIKPKNIQLDTSNGPTCGRKYGKCSKCKTKVCVLCNRKMHRSKDCPNDEDTKRFNEIAQESGWKRCYNCSAMVELKEGCNHMTCRCTAEFCIICGSKWKTCDCPWFNYHTPGDGAYPDIPQGRMMDEQGNEDVRAPIRYQQELDMRRAQERQDEVLARRLQQVLGLDDDDDGSTYDYSPNNRYTANIDPADMNDAFPPIYDDFYLPSRFAGTHTPPPPEDRITRTDLPPDDPPMMPPDQVPRSPRMRTQPPDSARRRRRRKQATARDMPSSSSRAQQWRLGLGMLPR</sequence>
<evidence type="ECO:0000256" key="5">
    <source>
        <dbReference type="ARBA" id="ARBA00022737"/>
    </source>
</evidence>
<comment type="catalytic activity">
    <reaction evidence="1">
        <text>[E2 ubiquitin-conjugating enzyme]-S-ubiquitinyl-L-cysteine + [acceptor protein]-L-lysine = [E2 ubiquitin-conjugating enzyme]-L-cysteine + [acceptor protein]-N(6)-ubiquitinyl-L-lysine.</text>
        <dbReference type="EC" id="2.3.2.31"/>
    </reaction>
</comment>
<feature type="compositionally biased region" description="Polar residues" evidence="9">
    <location>
        <begin position="1"/>
        <end position="15"/>
    </location>
</feature>
<evidence type="ECO:0000259" key="10">
    <source>
        <dbReference type="PROSITE" id="PS51873"/>
    </source>
</evidence>
<keyword evidence="3" id="KW-0808">Transferase</keyword>
<feature type="compositionally biased region" description="Pro residues" evidence="9">
    <location>
        <begin position="512"/>
        <end position="521"/>
    </location>
</feature>
<proteinExistence type="predicted"/>
<evidence type="ECO:0000256" key="9">
    <source>
        <dbReference type="SAM" id="MobiDB-lite"/>
    </source>
</evidence>
<comment type="caution">
    <text evidence="11">The sequence shown here is derived from an EMBL/GenBank/DDBJ whole genome shotgun (WGS) entry which is preliminary data.</text>
</comment>
<name>C5P3L2_COCP7</name>
<dbReference type="CDD" id="cd22584">
    <property type="entry name" value="Rcat_RBR_unk"/>
    <property type="match status" value="1"/>
</dbReference>
<evidence type="ECO:0000256" key="2">
    <source>
        <dbReference type="ARBA" id="ARBA00012251"/>
    </source>
</evidence>
<dbReference type="PROSITE" id="PS51873">
    <property type="entry name" value="TRIAD"/>
    <property type="match status" value="1"/>
</dbReference>
<reference evidence="11 12" key="1">
    <citation type="journal article" date="2009" name="Genome Res.">
        <title>Comparative genomic analyses of the human fungal pathogens Coccidioides and their relatives.</title>
        <authorList>
            <person name="Sharpton T.J."/>
            <person name="Stajich J.E."/>
            <person name="Rounsley S.D."/>
            <person name="Gardner M.J."/>
            <person name="Wortman J.R."/>
            <person name="Jordar V.S."/>
            <person name="Maiti R."/>
            <person name="Kodira C.D."/>
            <person name="Neafsey D.E."/>
            <person name="Zeng Q."/>
            <person name="Hung C.-Y."/>
            <person name="McMahan C."/>
            <person name="Muszewska A."/>
            <person name="Grynberg M."/>
            <person name="Mandel M.A."/>
            <person name="Kellner E.M."/>
            <person name="Barker B.M."/>
            <person name="Galgiani J.N."/>
            <person name="Orbach M.J."/>
            <person name="Kirkland T.N."/>
            <person name="Cole G.T."/>
            <person name="Henn M.R."/>
            <person name="Birren B.W."/>
            <person name="Taylor J.W."/>
        </authorList>
    </citation>
    <scope>NUCLEOTIDE SEQUENCE [LARGE SCALE GENOMIC DNA]</scope>
    <source>
        <strain evidence="12">C735</strain>
    </source>
</reference>
<evidence type="ECO:0000313" key="12">
    <source>
        <dbReference type="Proteomes" id="UP000009084"/>
    </source>
</evidence>
<dbReference type="Gene3D" id="3.30.40.10">
    <property type="entry name" value="Zinc/RING finger domain, C3HC4 (zinc finger)"/>
    <property type="match status" value="1"/>
</dbReference>
<protein>
    <recommendedName>
        <fullName evidence="2">RBR-type E3 ubiquitin transferase</fullName>
        <ecNumber evidence="2">2.3.2.31</ecNumber>
    </recommendedName>
</protein>
<dbReference type="PROSITE" id="PS00518">
    <property type="entry name" value="ZF_RING_1"/>
    <property type="match status" value="1"/>
</dbReference>
<dbReference type="InterPro" id="IPR002867">
    <property type="entry name" value="IBR_dom"/>
</dbReference>
<dbReference type="OrthoDB" id="10254945at2759"/>
<dbReference type="GO" id="GO:0061630">
    <property type="term" value="F:ubiquitin protein ligase activity"/>
    <property type="evidence" value="ECO:0007669"/>
    <property type="project" value="UniProtKB-EC"/>
</dbReference>
<evidence type="ECO:0000256" key="4">
    <source>
        <dbReference type="ARBA" id="ARBA00022723"/>
    </source>
</evidence>
<organism evidence="11 12">
    <name type="scientific">Coccidioides posadasii (strain C735)</name>
    <name type="common">Valley fever fungus</name>
    <dbReference type="NCBI Taxonomy" id="222929"/>
    <lineage>
        <taxon>Eukaryota</taxon>
        <taxon>Fungi</taxon>
        <taxon>Dikarya</taxon>
        <taxon>Ascomycota</taxon>
        <taxon>Pezizomycotina</taxon>
        <taxon>Eurotiomycetes</taxon>
        <taxon>Eurotiomycetidae</taxon>
        <taxon>Onygenales</taxon>
        <taxon>Onygenaceae</taxon>
        <taxon>Coccidioides</taxon>
    </lineage>
</organism>
<evidence type="ECO:0000256" key="1">
    <source>
        <dbReference type="ARBA" id="ARBA00001798"/>
    </source>
</evidence>
<feature type="domain" description="RING-type" evidence="10">
    <location>
        <begin position="188"/>
        <end position="394"/>
    </location>
</feature>
<feature type="region of interest" description="Disordered" evidence="9">
    <location>
        <begin position="1"/>
        <end position="169"/>
    </location>
</feature>
<feature type="compositionally biased region" description="Polar residues" evidence="9">
    <location>
        <begin position="84"/>
        <end position="112"/>
    </location>
</feature>
<dbReference type="AlphaFoldDB" id="C5P3L2"/>
<dbReference type="EMBL" id="ACFW01000015">
    <property type="protein sequence ID" value="EER28280.1"/>
    <property type="molecule type" value="Genomic_DNA"/>
</dbReference>
<gene>
    <name evidence="11" type="ORF">CPC735_061530</name>
</gene>
<dbReference type="PANTHER" id="PTHR11685">
    <property type="entry name" value="RBR FAMILY RING FINGER AND IBR DOMAIN-CONTAINING"/>
    <property type="match status" value="1"/>
</dbReference>
<dbReference type="GO" id="GO:0008270">
    <property type="term" value="F:zinc ion binding"/>
    <property type="evidence" value="ECO:0007669"/>
    <property type="project" value="UniProtKB-KW"/>
</dbReference>
<evidence type="ECO:0000256" key="3">
    <source>
        <dbReference type="ARBA" id="ARBA00022679"/>
    </source>
</evidence>
<dbReference type="InterPro" id="IPR044066">
    <property type="entry name" value="TRIAD_supradom"/>
</dbReference>
<feature type="region of interest" description="Disordered" evidence="9">
    <location>
        <begin position="489"/>
        <end position="569"/>
    </location>
</feature>
<keyword evidence="5" id="KW-0677">Repeat</keyword>
<evidence type="ECO:0000256" key="8">
    <source>
        <dbReference type="ARBA" id="ARBA00022833"/>
    </source>
</evidence>
<dbReference type="Pfam" id="PF01485">
    <property type="entry name" value="IBR"/>
    <property type="match status" value="2"/>
</dbReference>
<evidence type="ECO:0000256" key="7">
    <source>
        <dbReference type="ARBA" id="ARBA00022786"/>
    </source>
</evidence>
<feature type="compositionally biased region" description="Basic and acidic residues" evidence="9">
    <location>
        <begin position="27"/>
        <end position="52"/>
    </location>
</feature>
<dbReference type="CDD" id="cd20335">
    <property type="entry name" value="BRcat_RBR"/>
    <property type="match status" value="1"/>
</dbReference>
<dbReference type="InterPro" id="IPR017907">
    <property type="entry name" value="Znf_RING_CS"/>
</dbReference>
<keyword evidence="7" id="KW-0833">Ubl conjugation pathway</keyword>
<dbReference type="Proteomes" id="UP000009084">
    <property type="component" value="Unassembled WGS sequence"/>
</dbReference>
<dbReference type="Gene3D" id="1.20.120.1750">
    <property type="match status" value="1"/>
</dbReference>
<feature type="region of interest" description="Disordered" evidence="9">
    <location>
        <begin position="448"/>
        <end position="471"/>
    </location>
</feature>
<dbReference type="EC" id="2.3.2.31" evidence="2"/>
<dbReference type="SUPFAM" id="SSF57850">
    <property type="entry name" value="RING/U-box"/>
    <property type="match status" value="2"/>
</dbReference>
<dbReference type="GO" id="GO:0016567">
    <property type="term" value="P:protein ubiquitination"/>
    <property type="evidence" value="ECO:0007669"/>
    <property type="project" value="InterPro"/>
</dbReference>
<evidence type="ECO:0000256" key="6">
    <source>
        <dbReference type="ARBA" id="ARBA00022771"/>
    </source>
</evidence>
<keyword evidence="8" id="KW-0862">Zinc</keyword>
<accession>C5P3L2</accession>
<dbReference type="InterPro" id="IPR031127">
    <property type="entry name" value="E3_UB_ligase_RBR"/>
</dbReference>
<keyword evidence="6" id="KW-0863">Zinc-finger</keyword>
<dbReference type="RefSeq" id="XP_003070425.1">
    <property type="nucleotide sequence ID" value="XM_003070379.1"/>
</dbReference>
<dbReference type="HOGENOM" id="CLU_034748_0_0_1"/>
<dbReference type="VEuPathDB" id="FungiDB:CPC735_061530"/>